<feature type="domain" description="LytR/CpsA/Psr regulator C-terminal" evidence="1">
    <location>
        <begin position="97"/>
        <end position="178"/>
    </location>
</feature>
<evidence type="ECO:0000313" key="2">
    <source>
        <dbReference type="EMBL" id="MPM34660.1"/>
    </source>
</evidence>
<dbReference type="InterPro" id="IPR027381">
    <property type="entry name" value="LytR/CpsA/Psr_C"/>
</dbReference>
<comment type="caution">
    <text evidence="2">The sequence shown here is derived from an EMBL/GenBank/DDBJ whole genome shotgun (WGS) entry which is preliminary data.</text>
</comment>
<dbReference type="Pfam" id="PF13399">
    <property type="entry name" value="LytR_C"/>
    <property type="match status" value="1"/>
</dbReference>
<dbReference type="Gene3D" id="3.40.630.190">
    <property type="entry name" value="LCP protein"/>
    <property type="match status" value="1"/>
</dbReference>
<protein>
    <recommendedName>
        <fullName evidence="1">LytR/CpsA/Psr regulator C-terminal domain-containing protein</fullName>
    </recommendedName>
</protein>
<reference evidence="2" key="1">
    <citation type="submission" date="2019-08" db="EMBL/GenBank/DDBJ databases">
        <authorList>
            <person name="Kucharzyk K."/>
            <person name="Murdoch R.W."/>
            <person name="Higgins S."/>
            <person name="Loffler F."/>
        </authorList>
    </citation>
    <scope>NUCLEOTIDE SEQUENCE</scope>
</reference>
<sequence>MQKVTSSETLLKNAPQLIKAAFDYLDTDMSLGDMLNYAKYSSDIKSSDFMMETLPGYPQYINGASYYIADETSIPNTVDEIFYSSDDFVASSKHKSIEVANGGDTMGLAGRVKDSLDDEGFTVNKISTYNGDQTEYTRIVVKESGQGEDLLQYFDNAVIIVDDTLLGGNNDILIILGTGQGEITATAENTAE</sequence>
<evidence type="ECO:0000259" key="1">
    <source>
        <dbReference type="Pfam" id="PF13399"/>
    </source>
</evidence>
<gene>
    <name evidence="2" type="ORF">SDC9_81247</name>
</gene>
<dbReference type="EMBL" id="VSSQ01007040">
    <property type="protein sequence ID" value="MPM34660.1"/>
    <property type="molecule type" value="Genomic_DNA"/>
</dbReference>
<proteinExistence type="predicted"/>
<name>A0A644Z1A2_9ZZZZ</name>
<accession>A0A644Z1A2</accession>
<dbReference type="InterPro" id="IPR050922">
    <property type="entry name" value="LytR/CpsA/Psr_CW_biosynth"/>
</dbReference>
<dbReference type="Gene3D" id="3.30.70.2390">
    <property type="match status" value="1"/>
</dbReference>
<dbReference type="PANTHER" id="PTHR33392:SF6">
    <property type="entry name" value="POLYISOPRENYL-TEICHOIC ACID--PEPTIDOGLYCAN TEICHOIC ACID TRANSFERASE TAGU"/>
    <property type="match status" value="1"/>
</dbReference>
<organism evidence="2">
    <name type="scientific">bioreactor metagenome</name>
    <dbReference type="NCBI Taxonomy" id="1076179"/>
    <lineage>
        <taxon>unclassified sequences</taxon>
        <taxon>metagenomes</taxon>
        <taxon>ecological metagenomes</taxon>
    </lineage>
</organism>
<dbReference type="PANTHER" id="PTHR33392">
    <property type="entry name" value="POLYISOPRENYL-TEICHOIC ACID--PEPTIDOGLYCAN TEICHOIC ACID TRANSFERASE TAGU"/>
    <property type="match status" value="1"/>
</dbReference>
<dbReference type="AlphaFoldDB" id="A0A644Z1A2"/>